<name>A0A5R8KAA7_9BACT</name>
<sequence length="357" mass="40476">MIKGFDQWLLPHLRQKIHAAPVTDVMLAVCDHFEPFHHTDKAGALGRMKLWREKWPTVVAQFKDHDGIGPRHSFFYPIEQYDRDVINELAALCRDSGGEGEVHLHHHNDTAENLIATLDKGKDQMASHGLLSRDQRSQITYGFIHGNWALDDSDPTGKGCGVRNELAILKQSGCYADFTMPSAPHPTQTNIINSIYYARSTPHGKSHNRGDLVNAGQPHPHRDDPDHLLLIQGPLGLEWRRRKWGVLPRVENGDLTGTNPPSAFRARRWLQLAPSLVNRPEWRFIKLHTHGAIERNREAFLGDASTRFHSQLAELADEIGFRLHYVSAREMTNIILAAEDGQNGDAGQWRNYRYTKG</sequence>
<keyword evidence="2" id="KW-1185">Reference proteome</keyword>
<dbReference type="EMBL" id="VAUV01000014">
    <property type="protein sequence ID" value="TLD69250.1"/>
    <property type="molecule type" value="Genomic_DNA"/>
</dbReference>
<dbReference type="Proteomes" id="UP000306196">
    <property type="component" value="Unassembled WGS sequence"/>
</dbReference>
<comment type="caution">
    <text evidence="1">The sequence shown here is derived from an EMBL/GenBank/DDBJ whole genome shotgun (WGS) entry which is preliminary data.</text>
</comment>
<organism evidence="1 2">
    <name type="scientific">Phragmitibacter flavus</name>
    <dbReference type="NCBI Taxonomy" id="2576071"/>
    <lineage>
        <taxon>Bacteria</taxon>
        <taxon>Pseudomonadati</taxon>
        <taxon>Verrucomicrobiota</taxon>
        <taxon>Verrucomicrobiia</taxon>
        <taxon>Verrucomicrobiales</taxon>
        <taxon>Verrucomicrobiaceae</taxon>
        <taxon>Phragmitibacter</taxon>
    </lineage>
</organism>
<accession>A0A5R8KAA7</accession>
<dbReference type="OrthoDB" id="208599at2"/>
<gene>
    <name evidence="1" type="ORF">FEM03_17915</name>
</gene>
<protein>
    <submittedName>
        <fullName evidence="1">Uncharacterized protein</fullName>
    </submittedName>
</protein>
<evidence type="ECO:0000313" key="1">
    <source>
        <dbReference type="EMBL" id="TLD69250.1"/>
    </source>
</evidence>
<evidence type="ECO:0000313" key="2">
    <source>
        <dbReference type="Proteomes" id="UP000306196"/>
    </source>
</evidence>
<dbReference type="RefSeq" id="WP_138087664.1">
    <property type="nucleotide sequence ID" value="NZ_VAUV01000014.1"/>
</dbReference>
<dbReference type="AlphaFoldDB" id="A0A5R8KAA7"/>
<reference evidence="1 2" key="1">
    <citation type="submission" date="2019-05" db="EMBL/GenBank/DDBJ databases">
        <title>Verrucobacter flavum gen. nov., sp. nov. a new member of the family Verrucomicrobiaceae.</title>
        <authorList>
            <person name="Szuroczki S."/>
            <person name="Abbaszade G."/>
            <person name="Szabo A."/>
            <person name="Felfoldi T."/>
            <person name="Schumann P."/>
            <person name="Boka K."/>
            <person name="Keki Z."/>
            <person name="Toumi M."/>
            <person name="Toth E."/>
        </authorList>
    </citation>
    <scope>NUCLEOTIDE SEQUENCE [LARGE SCALE GENOMIC DNA]</scope>
    <source>
        <strain evidence="1 2">MG-N-17</strain>
    </source>
</reference>
<proteinExistence type="predicted"/>